<dbReference type="EMBL" id="SBJO01000074">
    <property type="protein sequence ID" value="KAF9763462.1"/>
    <property type="molecule type" value="Genomic_DNA"/>
</dbReference>
<proteinExistence type="predicted"/>
<keyword evidence="2" id="KW-1185">Reference proteome</keyword>
<accession>A0A9P6GZU2</accession>
<gene>
    <name evidence="1" type="ORF">NGRA_1255</name>
</gene>
<protein>
    <submittedName>
        <fullName evidence="1">Uncharacterized protein</fullName>
    </submittedName>
</protein>
<comment type="caution">
    <text evidence="1">The sequence shown here is derived from an EMBL/GenBank/DDBJ whole genome shotgun (WGS) entry which is preliminary data.</text>
</comment>
<name>A0A9P6GZU2_9MICR</name>
<reference evidence="1 2" key="1">
    <citation type="journal article" date="2020" name="Genome Biol. Evol.">
        <title>Comparative genomics of strictly vertically transmitted, feminizing microsporidia endosymbionts of amphipod crustaceans.</title>
        <authorList>
            <person name="Cormier A."/>
            <person name="Chebbi M.A."/>
            <person name="Giraud I."/>
            <person name="Wattier R."/>
            <person name="Teixeira M."/>
            <person name="Gilbert C."/>
            <person name="Rigaud T."/>
            <person name="Cordaux R."/>
        </authorList>
    </citation>
    <scope>NUCLEOTIDE SEQUENCE [LARGE SCALE GENOMIC DNA]</scope>
    <source>
        <strain evidence="1 2">Ou3-Ou53</strain>
    </source>
</reference>
<organism evidence="1 2">
    <name type="scientific">Nosema granulosis</name>
    <dbReference type="NCBI Taxonomy" id="83296"/>
    <lineage>
        <taxon>Eukaryota</taxon>
        <taxon>Fungi</taxon>
        <taxon>Fungi incertae sedis</taxon>
        <taxon>Microsporidia</taxon>
        <taxon>Nosematidae</taxon>
        <taxon>Nosema</taxon>
    </lineage>
</organism>
<dbReference type="AlphaFoldDB" id="A0A9P6GZU2"/>
<evidence type="ECO:0000313" key="2">
    <source>
        <dbReference type="Proteomes" id="UP000740883"/>
    </source>
</evidence>
<dbReference type="Proteomes" id="UP000740883">
    <property type="component" value="Unassembled WGS sequence"/>
</dbReference>
<sequence>MKKIVIFISSIAFCAFVGGIYYRFFFNDKSPDVSNENENYIIALDLKDMKQIKSRFKESDIMNIRDIKTIVNYPESMSTTELAHACFMAGVIGTEFIHNESYRFSMIEVLLSMLESNYHYLPFGINDDFLNSEFKDEYEYEKYNNFKIKYLERPLKWFEKDEIIKKIIEKINGIDIKEKELISKDKDWLIVYEPLFKEACDRKDLELIEISTQVIKRLIAIDLIEKEKELLKKPTEELIKSFKNSKSIKFEGDNPSEKSILKQQKILEELNEIAVKLAYYVIIPIILKD</sequence>
<evidence type="ECO:0000313" key="1">
    <source>
        <dbReference type="EMBL" id="KAF9763462.1"/>
    </source>
</evidence>